<feature type="binding site" evidence="7">
    <location>
        <position position="104"/>
    </location>
    <ligand>
        <name>substrate</name>
    </ligand>
</feature>
<evidence type="ECO:0000256" key="6">
    <source>
        <dbReference type="ARBA" id="ARBA00022801"/>
    </source>
</evidence>
<evidence type="ECO:0000313" key="11">
    <source>
        <dbReference type="Proteomes" id="UP000198949"/>
    </source>
</evidence>
<sequence>MSSVSSHVLDTVTGRPAAGVRLTLLRADADGRMREVRSGETDADGRVPAWPTEPGAHRLRFDTGAWFAARDTPAFYPEVEVAFTVDDGHCHVPLLLSPFAYTTYRGS</sequence>
<keyword evidence="6 8" id="KW-0378">Hydrolase</keyword>
<dbReference type="RefSeq" id="WP_091039778.1">
    <property type="nucleotide sequence ID" value="NZ_FNAD01000017.1"/>
</dbReference>
<dbReference type="OrthoDB" id="9792386at2"/>
<dbReference type="PRINTS" id="PR00189">
    <property type="entry name" value="TRNSTHYRETIN"/>
</dbReference>
<protein>
    <recommendedName>
        <fullName evidence="8">5-hydroxyisourate hydrolase</fullName>
        <shortName evidence="8">HIU hydrolase</shortName>
        <shortName evidence="8">HIUHase</shortName>
        <ecNumber evidence="8">3.5.2.17</ecNumber>
    </recommendedName>
</protein>
<comment type="similarity">
    <text evidence="3 8">Belongs to the transthyretin family. 5-hydroxyisourate hydrolase subfamily.</text>
</comment>
<dbReference type="EC" id="3.5.2.17" evidence="8"/>
<name>A0A1G7BR33_9ACTN</name>
<evidence type="ECO:0000259" key="9">
    <source>
        <dbReference type="Pfam" id="PF00576"/>
    </source>
</evidence>
<dbReference type="STRING" id="58114.SAMN05216270_11777"/>
<dbReference type="SUPFAM" id="SSF49472">
    <property type="entry name" value="Transthyretin (synonym: prealbumin)"/>
    <property type="match status" value="1"/>
</dbReference>
<dbReference type="GO" id="GO:0006144">
    <property type="term" value="P:purine nucleobase metabolic process"/>
    <property type="evidence" value="ECO:0007669"/>
    <property type="project" value="UniProtKB-KW"/>
</dbReference>
<feature type="binding site" evidence="7">
    <location>
        <position position="7"/>
    </location>
    <ligand>
        <name>substrate</name>
    </ligand>
</feature>
<evidence type="ECO:0000256" key="2">
    <source>
        <dbReference type="ARBA" id="ARBA00002704"/>
    </source>
</evidence>
<evidence type="ECO:0000256" key="1">
    <source>
        <dbReference type="ARBA" id="ARBA00001043"/>
    </source>
</evidence>
<dbReference type="Proteomes" id="UP000198949">
    <property type="component" value="Unassembled WGS sequence"/>
</dbReference>
<comment type="function">
    <text evidence="2">Catalyzes the hydrolysis of 5-hydroxyisourate (HIU) to 2-oxo-4-hydroxy-4-carboxy-5-ureidoimidazoline (OHCU).</text>
</comment>
<organism evidence="10 11">
    <name type="scientific">Glycomyces harbinensis</name>
    <dbReference type="NCBI Taxonomy" id="58114"/>
    <lineage>
        <taxon>Bacteria</taxon>
        <taxon>Bacillati</taxon>
        <taxon>Actinomycetota</taxon>
        <taxon>Actinomycetes</taxon>
        <taxon>Glycomycetales</taxon>
        <taxon>Glycomycetaceae</taxon>
        <taxon>Glycomyces</taxon>
    </lineage>
</organism>
<dbReference type="GO" id="GO:0033971">
    <property type="term" value="F:hydroxyisourate hydrolase activity"/>
    <property type="evidence" value="ECO:0007669"/>
    <property type="project" value="UniProtKB-EC"/>
</dbReference>
<reference evidence="11" key="1">
    <citation type="submission" date="2016-10" db="EMBL/GenBank/DDBJ databases">
        <authorList>
            <person name="Varghese N."/>
            <person name="Submissions S."/>
        </authorList>
    </citation>
    <scope>NUCLEOTIDE SEQUENCE [LARGE SCALE GENOMIC DNA]</scope>
    <source>
        <strain evidence="11">CGMCC 4.3516</strain>
    </source>
</reference>
<proteinExistence type="inferred from homology"/>
<dbReference type="PANTHER" id="PTHR10395:SF7">
    <property type="entry name" value="5-HYDROXYISOURATE HYDROLASE"/>
    <property type="match status" value="1"/>
</dbReference>
<feature type="domain" description="Transthyretin/hydroxyisourate hydrolase" evidence="9">
    <location>
        <begin position="4"/>
        <end position="106"/>
    </location>
</feature>
<dbReference type="Gene3D" id="2.60.40.180">
    <property type="entry name" value="Transthyretin/hydroxyisourate hydrolase domain"/>
    <property type="match status" value="1"/>
</dbReference>
<comment type="catalytic activity">
    <reaction evidence="1 8">
        <text>5-hydroxyisourate + H2O = 5-hydroxy-2-oxo-4-ureido-2,5-dihydro-1H-imidazole-5-carboxylate + H(+)</text>
        <dbReference type="Rhea" id="RHEA:23736"/>
        <dbReference type="ChEBI" id="CHEBI:15377"/>
        <dbReference type="ChEBI" id="CHEBI:15378"/>
        <dbReference type="ChEBI" id="CHEBI:18072"/>
        <dbReference type="ChEBI" id="CHEBI:58639"/>
        <dbReference type="EC" id="3.5.2.17"/>
    </reaction>
</comment>
<dbReference type="InterPro" id="IPR023416">
    <property type="entry name" value="Transthyretin/HIU_hydrolase_d"/>
</dbReference>
<dbReference type="CDD" id="cd05822">
    <property type="entry name" value="TLP_HIUase"/>
    <property type="match status" value="1"/>
</dbReference>
<evidence type="ECO:0000256" key="5">
    <source>
        <dbReference type="ARBA" id="ARBA00022631"/>
    </source>
</evidence>
<comment type="subunit">
    <text evidence="4 8">Homotetramer.</text>
</comment>
<keyword evidence="5 8" id="KW-0659">Purine metabolism</keyword>
<evidence type="ECO:0000256" key="4">
    <source>
        <dbReference type="ARBA" id="ARBA00011881"/>
    </source>
</evidence>
<evidence type="ECO:0000256" key="3">
    <source>
        <dbReference type="ARBA" id="ARBA00009850"/>
    </source>
</evidence>
<dbReference type="AlphaFoldDB" id="A0A1G7BR33"/>
<dbReference type="EMBL" id="FNAD01000017">
    <property type="protein sequence ID" value="SDE28806.1"/>
    <property type="molecule type" value="Genomic_DNA"/>
</dbReference>
<evidence type="ECO:0000256" key="7">
    <source>
        <dbReference type="PIRSR" id="PIRSR600895-51"/>
    </source>
</evidence>
<gene>
    <name evidence="10" type="ORF">SAMN05216270_11777</name>
</gene>
<dbReference type="InterPro" id="IPR000895">
    <property type="entry name" value="Transthyretin/HIU_hydrolase"/>
</dbReference>
<dbReference type="NCBIfam" id="TIGR02962">
    <property type="entry name" value="hdxy_isourate"/>
    <property type="match status" value="1"/>
</dbReference>
<evidence type="ECO:0000313" key="10">
    <source>
        <dbReference type="EMBL" id="SDE28806.1"/>
    </source>
</evidence>
<accession>A0A1G7BR33</accession>
<dbReference type="InterPro" id="IPR014306">
    <property type="entry name" value="Hydroxyisourate_hydrolase"/>
</dbReference>
<keyword evidence="11" id="KW-1185">Reference proteome</keyword>
<evidence type="ECO:0000256" key="8">
    <source>
        <dbReference type="RuleBase" id="RU361270"/>
    </source>
</evidence>
<dbReference type="PANTHER" id="PTHR10395">
    <property type="entry name" value="URICASE AND TRANSTHYRETIN-RELATED"/>
    <property type="match status" value="1"/>
</dbReference>
<dbReference type="Pfam" id="PF00576">
    <property type="entry name" value="Transthyretin"/>
    <property type="match status" value="1"/>
</dbReference>
<dbReference type="InterPro" id="IPR036817">
    <property type="entry name" value="Transthyretin/HIU_hydrolase_sf"/>
</dbReference>
<feature type="binding site" evidence="7">
    <location>
        <position position="46"/>
    </location>
    <ligand>
        <name>substrate</name>
    </ligand>
</feature>